<keyword evidence="1" id="KW-0614">Plasmid</keyword>
<dbReference type="KEGG" id="bge:BC1002_7036"/>
<organism evidence="1 2">
    <name type="scientific">Paraburkholderia atlantica</name>
    <dbReference type="NCBI Taxonomy" id="2654982"/>
    <lineage>
        <taxon>Bacteria</taxon>
        <taxon>Pseudomonadati</taxon>
        <taxon>Pseudomonadota</taxon>
        <taxon>Betaproteobacteria</taxon>
        <taxon>Burkholderiales</taxon>
        <taxon>Burkholderiaceae</taxon>
        <taxon>Paraburkholderia</taxon>
    </lineage>
</organism>
<protein>
    <submittedName>
        <fullName evidence="1">Uncharacterized protein</fullName>
    </submittedName>
</protein>
<dbReference type="AlphaFoldDB" id="D5WNC9"/>
<reference evidence="1 2" key="2">
    <citation type="journal article" date="2012" name="J. Bacteriol.">
        <title>Genome Sequences of Burkholderia sp. Strains CCGE1002 and H160, Isolated from Legume Nodules in Mexico and Brazil.</title>
        <authorList>
            <person name="Ormeno-Orrillo E."/>
            <person name="Rogel M.A."/>
            <person name="Chueire L.M."/>
            <person name="Tiedje J.M."/>
            <person name="Martinez-Romero E."/>
            <person name="Hungria M."/>
        </authorList>
    </citation>
    <scope>NUCLEOTIDE SEQUENCE [LARGE SCALE GENOMIC DNA]</scope>
    <source>
        <strain evidence="1 2">CCGE1002</strain>
        <plasmid evidence="2">pBC201</plasmid>
    </source>
</reference>
<gene>
    <name evidence="1" type="ordered locus">BC1002_7036</name>
</gene>
<dbReference type="RefSeq" id="WP_013094585.1">
    <property type="nucleotide sequence ID" value="NC_014120.1"/>
</dbReference>
<reference evidence="2" key="1">
    <citation type="submission" date="2010-04" db="EMBL/GenBank/DDBJ databases">
        <title>Complete sequence of plasmid 1 of Burkholderia sp. CCGE1002.</title>
        <authorList>
            <consortium name="US DOE Joint Genome Institute"/>
            <person name="Lucas S."/>
            <person name="Copeland A."/>
            <person name="Lapidus A."/>
            <person name="Cheng J.-F."/>
            <person name="Bruce D."/>
            <person name="Goodwin L."/>
            <person name="Pitluck S."/>
            <person name="Chertkov O."/>
            <person name="Detter J.C."/>
            <person name="Han C."/>
            <person name="Tapia R."/>
            <person name="Land M."/>
            <person name="Hauser L."/>
            <person name="Kyrpides N."/>
            <person name="Ovchinnikova G."/>
            <person name="Martinez-Romero E."/>
            <person name="Hernandez M.A.R."/>
            <person name="Tiedje J.M."/>
            <person name="Woyke T."/>
        </authorList>
    </citation>
    <scope>NUCLEOTIDE SEQUENCE [LARGE SCALE GENOMIC DNA]</scope>
    <source>
        <strain evidence="2">CCGE1002</strain>
        <plasmid evidence="2">pBC201</plasmid>
    </source>
</reference>
<geneLocation type="plasmid" evidence="1 2">
    <name>pBC201</name>
</geneLocation>
<dbReference type="EMBL" id="CP002016">
    <property type="protein sequence ID" value="ADG20808.1"/>
    <property type="molecule type" value="Genomic_DNA"/>
</dbReference>
<dbReference type="GeneID" id="301098346"/>
<proteinExistence type="predicted"/>
<sequence length="138" mass="14847">MNGINQSSASVAALPSAVRVAGQPKVATERGAEPLTGGQLTFGRNDESGVRIAVEYLNKVSEAATCCSVTFQVLSEDDAVGREPGASSVQKTRLLGRHGGDRSRDFWRDFVTVHKQMQFSTMIEKSHLIRPATGSTHM</sequence>
<dbReference type="Proteomes" id="UP000002190">
    <property type="component" value="Plasmid pBC201"/>
</dbReference>
<evidence type="ECO:0000313" key="2">
    <source>
        <dbReference type="Proteomes" id="UP000002190"/>
    </source>
</evidence>
<name>D5WNC9_PARAM</name>
<dbReference type="HOGENOM" id="CLU_1851401_0_0_4"/>
<evidence type="ECO:0000313" key="1">
    <source>
        <dbReference type="EMBL" id="ADG20808.1"/>
    </source>
</evidence>
<accession>D5WNC9</accession>